<dbReference type="InterPro" id="IPR019554">
    <property type="entry name" value="Soluble_ligand-bd"/>
</dbReference>
<keyword evidence="3" id="KW-1185">Reference proteome</keyword>
<protein>
    <submittedName>
        <fullName evidence="2">ComEA family DNA-binding protein</fullName>
    </submittedName>
</protein>
<name>A0ABT2Y7Q2_9MOLU</name>
<organism evidence="2 3">
    <name type="scientific">Paracholeplasma manati</name>
    <dbReference type="NCBI Taxonomy" id="591373"/>
    <lineage>
        <taxon>Bacteria</taxon>
        <taxon>Bacillati</taxon>
        <taxon>Mycoplasmatota</taxon>
        <taxon>Mollicutes</taxon>
        <taxon>Acholeplasmatales</taxon>
        <taxon>Acholeplasmataceae</taxon>
        <taxon>Paracholeplasma</taxon>
    </lineage>
</organism>
<keyword evidence="2" id="KW-0238">DNA-binding</keyword>
<dbReference type="Pfam" id="PF12836">
    <property type="entry name" value="HHH_3"/>
    <property type="match status" value="1"/>
</dbReference>
<dbReference type="NCBIfam" id="TIGR00426">
    <property type="entry name" value="competence protein ComEA helix-hairpin-helix repeat region"/>
    <property type="match status" value="1"/>
</dbReference>
<reference evidence="2" key="1">
    <citation type="submission" date="2022-09" db="EMBL/GenBank/DDBJ databases">
        <title>Novel Mycoplasma species identified in domestic and wild animals.</title>
        <authorList>
            <person name="Volokhov D.V."/>
            <person name="Furtak V.A."/>
            <person name="Zagorodnyaya T.A."/>
        </authorList>
    </citation>
    <scope>NUCLEOTIDE SEQUENCE</scope>
    <source>
        <strain evidence="2">Oakley</strain>
    </source>
</reference>
<accession>A0ABT2Y7Q2</accession>
<dbReference type="Pfam" id="PF10531">
    <property type="entry name" value="SLBB"/>
    <property type="match status" value="1"/>
</dbReference>
<proteinExistence type="predicted"/>
<dbReference type="SMART" id="SM00278">
    <property type="entry name" value="HhH1"/>
    <property type="match status" value="2"/>
</dbReference>
<dbReference type="GO" id="GO:0003677">
    <property type="term" value="F:DNA binding"/>
    <property type="evidence" value="ECO:0007669"/>
    <property type="project" value="UniProtKB-KW"/>
</dbReference>
<dbReference type="PANTHER" id="PTHR21180:SF32">
    <property type="entry name" value="ENDONUCLEASE_EXONUCLEASE_PHOSPHATASE FAMILY DOMAIN-CONTAINING PROTEIN 1"/>
    <property type="match status" value="1"/>
</dbReference>
<evidence type="ECO:0000313" key="3">
    <source>
        <dbReference type="Proteomes" id="UP001177160"/>
    </source>
</evidence>
<dbReference type="RefSeq" id="WP_263608181.1">
    <property type="nucleotide sequence ID" value="NZ_JAOVQM010000002.1"/>
</dbReference>
<dbReference type="SUPFAM" id="SSF47781">
    <property type="entry name" value="RuvA domain 2-like"/>
    <property type="match status" value="1"/>
</dbReference>
<feature type="domain" description="Helix-hairpin-helix DNA-binding motif class 1" evidence="1">
    <location>
        <begin position="142"/>
        <end position="161"/>
    </location>
</feature>
<gene>
    <name evidence="2" type="ORF">N7548_04175</name>
</gene>
<sequence>MKKIIPLVLIILIIAGLLIVPRIQSVEKAEPVTKPTLIKVEIRGAVKMPGVYEVVSGTTLETLIAFAMGTDVSADLRQINLTAPLMDGVKYVIPTNTEETTDKININQATLEMLITLPGIGKVTAQRILDFRAKEGPFMRIEDIQLVSGIGAQTYENIQAFITI</sequence>
<comment type="caution">
    <text evidence="2">The sequence shown here is derived from an EMBL/GenBank/DDBJ whole genome shotgun (WGS) entry which is preliminary data.</text>
</comment>
<dbReference type="Gene3D" id="1.10.150.320">
    <property type="entry name" value="Photosystem II 12 kDa extrinsic protein"/>
    <property type="match status" value="1"/>
</dbReference>
<dbReference type="InterPro" id="IPR004509">
    <property type="entry name" value="Competence_ComEA_HhH"/>
</dbReference>
<evidence type="ECO:0000259" key="1">
    <source>
        <dbReference type="SMART" id="SM00278"/>
    </source>
</evidence>
<dbReference type="InterPro" id="IPR010994">
    <property type="entry name" value="RuvA_2-like"/>
</dbReference>
<dbReference type="PANTHER" id="PTHR21180">
    <property type="entry name" value="ENDONUCLEASE/EXONUCLEASE/PHOSPHATASE FAMILY DOMAIN-CONTAINING PROTEIN 1"/>
    <property type="match status" value="1"/>
</dbReference>
<dbReference type="Proteomes" id="UP001177160">
    <property type="component" value="Unassembled WGS sequence"/>
</dbReference>
<dbReference type="EMBL" id="JAOVQM010000002">
    <property type="protein sequence ID" value="MCV2232020.1"/>
    <property type="molecule type" value="Genomic_DNA"/>
</dbReference>
<feature type="domain" description="Helix-hairpin-helix DNA-binding motif class 1" evidence="1">
    <location>
        <begin position="112"/>
        <end position="131"/>
    </location>
</feature>
<evidence type="ECO:0000313" key="2">
    <source>
        <dbReference type="EMBL" id="MCV2232020.1"/>
    </source>
</evidence>
<dbReference type="InterPro" id="IPR003583">
    <property type="entry name" value="Hlx-hairpin-Hlx_DNA-bd_motif"/>
</dbReference>
<dbReference type="InterPro" id="IPR051675">
    <property type="entry name" value="Endo/Exo/Phosphatase_dom_1"/>
</dbReference>